<comment type="caution">
    <text evidence="1">The sequence shown here is derived from an EMBL/GenBank/DDBJ whole genome shotgun (WGS) entry which is preliminary data.</text>
</comment>
<organism evidence="1 2">
    <name type="scientific">Streptomyces capillispiralis</name>
    <dbReference type="NCBI Taxonomy" id="68182"/>
    <lineage>
        <taxon>Bacteria</taxon>
        <taxon>Bacillati</taxon>
        <taxon>Actinomycetota</taxon>
        <taxon>Actinomycetes</taxon>
        <taxon>Kitasatosporales</taxon>
        <taxon>Streptomycetaceae</taxon>
        <taxon>Streptomyces</taxon>
    </lineage>
</organism>
<accession>A0A561TBK2</accession>
<evidence type="ECO:0000313" key="2">
    <source>
        <dbReference type="Proteomes" id="UP000316603"/>
    </source>
</evidence>
<dbReference type="AlphaFoldDB" id="A0A561TBK2"/>
<protein>
    <submittedName>
        <fullName evidence="1">Uncharacterized protein</fullName>
    </submittedName>
</protein>
<dbReference type="Proteomes" id="UP000316603">
    <property type="component" value="Unassembled WGS sequence"/>
</dbReference>
<proteinExistence type="predicted"/>
<name>A0A561TBK2_9ACTN</name>
<evidence type="ECO:0000313" key="1">
    <source>
        <dbReference type="EMBL" id="TWF84479.1"/>
    </source>
</evidence>
<reference evidence="1 2" key="1">
    <citation type="submission" date="2019-06" db="EMBL/GenBank/DDBJ databases">
        <title>Sequencing the genomes of 1000 actinobacteria strains.</title>
        <authorList>
            <person name="Klenk H.-P."/>
        </authorList>
    </citation>
    <scope>NUCLEOTIDE SEQUENCE [LARGE SCALE GENOMIC DNA]</scope>
    <source>
        <strain evidence="1 2">DSM 41695</strain>
    </source>
</reference>
<keyword evidence="2" id="KW-1185">Reference proteome</keyword>
<dbReference type="EMBL" id="VIWV01000001">
    <property type="protein sequence ID" value="TWF84479.1"/>
    <property type="molecule type" value="Genomic_DNA"/>
</dbReference>
<sequence length="82" mass="8939">MDAPERGVPPSGWTTAYLAVHPGAEEAAHRPLSPVEGVSFARRAHTPAHVSRRGGWAARWGSRGGFRSTGKWERSHLTVRGR</sequence>
<gene>
    <name evidence="1" type="ORF">FHX78_111413</name>
</gene>
<dbReference type="RefSeq" id="WP_373313037.1">
    <property type="nucleotide sequence ID" value="NZ_BNCE01000005.1"/>
</dbReference>